<organism evidence="2 3">
    <name type="scientific">Bacillus thuringiensis serovar kumamotoensis</name>
    <dbReference type="NCBI Taxonomy" id="132267"/>
    <lineage>
        <taxon>Bacteria</taxon>
        <taxon>Bacillati</taxon>
        <taxon>Bacillota</taxon>
        <taxon>Bacilli</taxon>
        <taxon>Bacillales</taxon>
        <taxon>Bacillaceae</taxon>
        <taxon>Bacillus</taxon>
        <taxon>Bacillus cereus group</taxon>
    </lineage>
</organism>
<gene>
    <name evidence="2" type="ORF">BK769_01530</name>
</gene>
<dbReference type="EMBL" id="NFEH01000024">
    <property type="protein sequence ID" value="OTZ79021.1"/>
    <property type="molecule type" value="Genomic_DNA"/>
</dbReference>
<dbReference type="AlphaFoldDB" id="A0A9X6JU68"/>
<proteinExistence type="predicted"/>
<protein>
    <recommendedName>
        <fullName evidence="1">Integrase catalytic domain-containing protein</fullName>
    </recommendedName>
</protein>
<reference evidence="2 3" key="1">
    <citation type="submission" date="2016-10" db="EMBL/GenBank/DDBJ databases">
        <title>Comparative genomics of Bacillus thuringiensis reveals a path to pathogens against multiple invertebrate hosts.</title>
        <authorList>
            <person name="Zheng J."/>
            <person name="Gao Q."/>
            <person name="Liu H."/>
            <person name="Peng D."/>
            <person name="Ruan L."/>
            <person name="Sun M."/>
        </authorList>
    </citation>
    <scope>NUCLEOTIDE SEQUENCE [LARGE SCALE GENOMIC DNA]</scope>
    <source>
        <strain evidence="2">BGSC 4W1</strain>
    </source>
</reference>
<evidence type="ECO:0000259" key="1">
    <source>
        <dbReference type="Pfam" id="PF13333"/>
    </source>
</evidence>
<dbReference type="Proteomes" id="UP000195087">
    <property type="component" value="Unassembled WGS sequence"/>
</dbReference>
<evidence type="ECO:0000313" key="3">
    <source>
        <dbReference type="Proteomes" id="UP000195087"/>
    </source>
</evidence>
<dbReference type="Pfam" id="PF13333">
    <property type="entry name" value="rve_2"/>
    <property type="match status" value="1"/>
</dbReference>
<feature type="domain" description="Integrase catalytic" evidence="1">
    <location>
        <begin position="27"/>
        <end position="73"/>
    </location>
</feature>
<evidence type="ECO:0000313" key="2">
    <source>
        <dbReference type="EMBL" id="OTZ79021.1"/>
    </source>
</evidence>
<accession>A0A9X6JU68</accession>
<dbReference type="GO" id="GO:0015074">
    <property type="term" value="P:DNA integration"/>
    <property type="evidence" value="ECO:0007669"/>
    <property type="project" value="InterPro"/>
</dbReference>
<dbReference type="InterPro" id="IPR001584">
    <property type="entry name" value="Integrase_cat-core"/>
</dbReference>
<comment type="caution">
    <text evidence="2">The sequence shown here is derived from an EMBL/GenBank/DDBJ whole genome shotgun (WGS) entry which is preliminary data.</text>
</comment>
<sequence>MFTYGNRLFKKVKGLRSKRDGIAEQDKAKVIYLMKFESMEHIKIVLDNYLGHYNRKRIKVQLKGMSPVQYRTHIQMVA</sequence>
<name>A0A9X6JU68_BACUK</name>